<organism evidence="2">
    <name type="scientific">Desulfomonile tiedjei</name>
    <dbReference type="NCBI Taxonomy" id="2358"/>
    <lineage>
        <taxon>Bacteria</taxon>
        <taxon>Pseudomonadati</taxon>
        <taxon>Thermodesulfobacteriota</taxon>
        <taxon>Desulfomonilia</taxon>
        <taxon>Desulfomonilales</taxon>
        <taxon>Desulfomonilaceae</taxon>
        <taxon>Desulfomonile</taxon>
    </lineage>
</organism>
<dbReference type="InterPro" id="IPR009574">
    <property type="entry name" value="DUF1189"/>
</dbReference>
<feature type="transmembrane region" description="Helical" evidence="1">
    <location>
        <begin position="195"/>
        <end position="214"/>
    </location>
</feature>
<name>A0A7C4AQR1_9BACT</name>
<comment type="caution">
    <text evidence="2">The sequence shown here is derived from an EMBL/GenBank/DDBJ whole genome shotgun (WGS) entry which is preliminary data.</text>
</comment>
<evidence type="ECO:0000313" key="2">
    <source>
        <dbReference type="EMBL" id="HGH60103.1"/>
    </source>
</evidence>
<keyword evidence="1" id="KW-0812">Transmembrane</keyword>
<dbReference type="AlphaFoldDB" id="A0A7C4AQR1"/>
<gene>
    <name evidence="2" type="ORF">ENV54_02255</name>
</gene>
<evidence type="ECO:0000256" key="1">
    <source>
        <dbReference type="SAM" id="Phobius"/>
    </source>
</evidence>
<sequence length="253" mass="27993">MGIVSVARSVLAISFPKALAILAVCVGVELLACAYGLIPRLERDLIWMADKYDAYFPEITIQDGRASIKEKQPYYIENFGDSGVVLIIDTTVSSYDDALKYLKNVGYGAMLTRSAIVNKDGSGIKVVSLKDAPDMVINSENIRKAIDRLSPIVKTWGLAFLAVFFLLTKLLQALSMALIPFLGARLFHNPLPFEYAFKLAVVCMVVPVGINFFLSFSEMSIASMLMVYYTAFAATVILVTRDYIEETRRLASQ</sequence>
<accession>A0A7C4AQR1</accession>
<feature type="transmembrane region" description="Helical" evidence="1">
    <location>
        <begin position="18"/>
        <end position="38"/>
    </location>
</feature>
<dbReference type="Pfam" id="PF06691">
    <property type="entry name" value="DUF1189"/>
    <property type="match status" value="1"/>
</dbReference>
<reference evidence="2" key="1">
    <citation type="journal article" date="2020" name="mSystems">
        <title>Genome- and Community-Level Interaction Insights into Carbon Utilization and Element Cycling Functions of Hydrothermarchaeota in Hydrothermal Sediment.</title>
        <authorList>
            <person name="Zhou Z."/>
            <person name="Liu Y."/>
            <person name="Xu W."/>
            <person name="Pan J."/>
            <person name="Luo Z.H."/>
            <person name="Li M."/>
        </authorList>
    </citation>
    <scope>NUCLEOTIDE SEQUENCE [LARGE SCALE GENOMIC DNA]</scope>
    <source>
        <strain evidence="2">SpSt-769</strain>
    </source>
</reference>
<keyword evidence="1" id="KW-0472">Membrane</keyword>
<protein>
    <submittedName>
        <fullName evidence="2">DUF1189 domain-containing protein</fullName>
    </submittedName>
</protein>
<feature type="transmembrane region" description="Helical" evidence="1">
    <location>
        <begin position="226"/>
        <end position="244"/>
    </location>
</feature>
<dbReference type="EMBL" id="DTGT01000071">
    <property type="protein sequence ID" value="HGH60103.1"/>
    <property type="molecule type" value="Genomic_DNA"/>
</dbReference>
<keyword evidence="1" id="KW-1133">Transmembrane helix</keyword>
<proteinExistence type="predicted"/>
<feature type="transmembrane region" description="Helical" evidence="1">
    <location>
        <begin position="158"/>
        <end position="183"/>
    </location>
</feature>